<dbReference type="Proteomes" id="UP000193944">
    <property type="component" value="Unassembled WGS sequence"/>
</dbReference>
<dbReference type="AlphaFoldDB" id="A0A1Y1WX71"/>
<feature type="transmembrane region" description="Helical" evidence="1">
    <location>
        <begin position="30"/>
        <end position="50"/>
    </location>
</feature>
<evidence type="ECO:0000256" key="1">
    <source>
        <dbReference type="SAM" id="Phobius"/>
    </source>
</evidence>
<accession>A0A1Y1WX71</accession>
<sequence>MKIISYLLKVTISPTTVIFHRNGFLHCGKVVISAFNYWAVFLVTTVRMWGL</sequence>
<evidence type="ECO:0000313" key="3">
    <source>
        <dbReference type="Proteomes" id="UP000193944"/>
    </source>
</evidence>
<dbReference type="EMBL" id="MCFG01000222">
    <property type="protein sequence ID" value="ORX78113.1"/>
    <property type="molecule type" value="Genomic_DNA"/>
</dbReference>
<proteinExistence type="predicted"/>
<reference evidence="2 3" key="2">
    <citation type="submission" date="2016-08" db="EMBL/GenBank/DDBJ databases">
        <title>Pervasive Adenine N6-methylation of Active Genes in Fungi.</title>
        <authorList>
            <consortium name="DOE Joint Genome Institute"/>
            <person name="Mondo S.J."/>
            <person name="Dannebaum R.O."/>
            <person name="Kuo R.C."/>
            <person name="Labutti K."/>
            <person name="Haridas S."/>
            <person name="Kuo A."/>
            <person name="Salamov A."/>
            <person name="Ahrendt S.R."/>
            <person name="Lipzen A."/>
            <person name="Sullivan W."/>
            <person name="Andreopoulos W.B."/>
            <person name="Clum A."/>
            <person name="Lindquist E."/>
            <person name="Daum C."/>
            <person name="Ramamoorthy G.K."/>
            <person name="Gryganskyi A."/>
            <person name="Culley D."/>
            <person name="Magnuson J.K."/>
            <person name="James T.Y."/>
            <person name="O'Malley M.A."/>
            <person name="Stajich J.E."/>
            <person name="Spatafora J.W."/>
            <person name="Visel A."/>
            <person name="Grigoriev I.V."/>
        </authorList>
    </citation>
    <scope>NUCLEOTIDE SEQUENCE [LARGE SCALE GENOMIC DNA]</scope>
    <source>
        <strain evidence="2 3">S4</strain>
    </source>
</reference>
<keyword evidence="1" id="KW-1133">Transmembrane helix</keyword>
<keyword evidence="1" id="KW-0812">Transmembrane</keyword>
<keyword evidence="1" id="KW-0472">Membrane</keyword>
<protein>
    <submittedName>
        <fullName evidence="2">Uncharacterized protein</fullName>
    </submittedName>
</protein>
<comment type="caution">
    <text evidence="2">The sequence shown here is derived from an EMBL/GenBank/DDBJ whole genome shotgun (WGS) entry which is preliminary data.</text>
</comment>
<reference evidence="2 3" key="1">
    <citation type="submission" date="2016-08" db="EMBL/GenBank/DDBJ databases">
        <title>A Parts List for Fungal Cellulosomes Revealed by Comparative Genomics.</title>
        <authorList>
            <consortium name="DOE Joint Genome Institute"/>
            <person name="Haitjema C.H."/>
            <person name="Gilmore S.P."/>
            <person name="Henske J.K."/>
            <person name="Solomon K.V."/>
            <person name="De Groot R."/>
            <person name="Kuo A."/>
            <person name="Mondo S.J."/>
            <person name="Salamov A.A."/>
            <person name="Labutti K."/>
            <person name="Zhao Z."/>
            <person name="Chiniquy J."/>
            <person name="Barry K."/>
            <person name="Brewer H.M."/>
            <person name="Purvine S.O."/>
            <person name="Wright A.T."/>
            <person name="Boxma B."/>
            <person name="Van Alen T."/>
            <person name="Hackstein J.H."/>
            <person name="Baker S.E."/>
            <person name="Grigoriev I.V."/>
            <person name="O'Malley M.A."/>
        </authorList>
    </citation>
    <scope>NUCLEOTIDE SEQUENCE [LARGE SCALE GENOMIC DNA]</scope>
    <source>
        <strain evidence="2 3">S4</strain>
    </source>
</reference>
<name>A0A1Y1WX71_9FUNG</name>
<evidence type="ECO:0000313" key="2">
    <source>
        <dbReference type="EMBL" id="ORX78113.1"/>
    </source>
</evidence>
<organism evidence="2 3">
    <name type="scientific">Anaeromyces robustus</name>
    <dbReference type="NCBI Taxonomy" id="1754192"/>
    <lineage>
        <taxon>Eukaryota</taxon>
        <taxon>Fungi</taxon>
        <taxon>Fungi incertae sedis</taxon>
        <taxon>Chytridiomycota</taxon>
        <taxon>Chytridiomycota incertae sedis</taxon>
        <taxon>Neocallimastigomycetes</taxon>
        <taxon>Neocallimastigales</taxon>
        <taxon>Neocallimastigaceae</taxon>
        <taxon>Anaeromyces</taxon>
    </lineage>
</organism>
<gene>
    <name evidence="2" type="ORF">BCR32DRAFT_282574</name>
</gene>
<keyword evidence="3" id="KW-1185">Reference proteome</keyword>